<protein>
    <submittedName>
        <fullName evidence="1">Uncharacterized protein</fullName>
    </submittedName>
</protein>
<proteinExistence type="predicted"/>
<dbReference type="PROSITE" id="PS51257">
    <property type="entry name" value="PROKAR_LIPOPROTEIN"/>
    <property type="match status" value="1"/>
</dbReference>
<reference evidence="1 2" key="1">
    <citation type="journal article" date="2011" name="BMC Genomics">
        <title>Genome sequencing reveals diversification of virulence factor content and possible host adaptation in distinct subpopulations of Salmonella enterica.</title>
        <authorList>
            <person name="den Bakker H.C."/>
            <person name="Moreno Switt A.I."/>
            <person name="Govoni G."/>
            <person name="Cummings C.A."/>
            <person name="Ranieri M.L."/>
            <person name="Degoricija L."/>
            <person name="Hoelzer K."/>
            <person name="Rodriguez-Rivera L.D."/>
            <person name="Brown S."/>
            <person name="Bolchacova E."/>
            <person name="Furtado M.R."/>
            <person name="Wiedmann M."/>
        </authorList>
    </citation>
    <scope>NUCLEOTIDE SEQUENCE [LARGE SCALE GENOMIC DNA]</scope>
    <source>
        <strain evidence="1 2">R8-2977</strain>
    </source>
</reference>
<comment type="caution">
    <text evidence="1">The sequence shown here is derived from an EMBL/GenBank/DDBJ whole genome shotgun (WGS) entry which is preliminary data.</text>
</comment>
<name>G5RV85_SALET</name>
<accession>G5RV85</accession>
<gene>
    <name evidence="1" type="ORF">LTSEURB_2333</name>
</gene>
<evidence type="ECO:0000313" key="2">
    <source>
        <dbReference type="Proteomes" id="UP000004776"/>
    </source>
</evidence>
<dbReference type="Proteomes" id="UP000004776">
    <property type="component" value="Unassembled WGS sequence"/>
</dbReference>
<dbReference type="AlphaFoldDB" id="G5RV85"/>
<evidence type="ECO:0000313" key="1">
    <source>
        <dbReference type="EMBL" id="EHD03785.1"/>
    </source>
</evidence>
<organism evidence="1 2">
    <name type="scientific">Salmonella enterica subsp. enterica serovar Urbana str. R8-2977</name>
    <dbReference type="NCBI Taxonomy" id="913084"/>
    <lineage>
        <taxon>Bacteria</taxon>
        <taxon>Pseudomonadati</taxon>
        <taxon>Pseudomonadota</taxon>
        <taxon>Gammaproteobacteria</taxon>
        <taxon>Enterobacterales</taxon>
        <taxon>Enterobacteriaceae</taxon>
        <taxon>Salmonella</taxon>
    </lineage>
</organism>
<feature type="non-terminal residue" evidence="1">
    <location>
        <position position="32"/>
    </location>
</feature>
<dbReference type="EMBL" id="AFCW01000911">
    <property type="protein sequence ID" value="EHD03785.1"/>
    <property type="molecule type" value="Genomic_DNA"/>
</dbReference>
<sequence>MAIPRAVIQPAISAGVAPAASAACLPDNGGGT</sequence>